<dbReference type="RefSeq" id="WP_152838391.1">
    <property type="nucleotide sequence ID" value="NZ_WHUG01000004.1"/>
</dbReference>
<dbReference type="EMBL" id="WHUG01000004">
    <property type="protein sequence ID" value="MQA39102.1"/>
    <property type="molecule type" value="Genomic_DNA"/>
</dbReference>
<keyword evidence="1" id="KW-0732">Signal</keyword>
<dbReference type="PANTHER" id="PTHR35936">
    <property type="entry name" value="MEMBRANE-BOUND LYTIC MUREIN TRANSGLYCOSYLASE F"/>
    <property type="match status" value="1"/>
</dbReference>
<gene>
    <name evidence="2" type="ORF">GEV02_13140</name>
</gene>
<evidence type="ECO:0000256" key="1">
    <source>
        <dbReference type="SAM" id="SignalP"/>
    </source>
</evidence>
<comment type="caution">
    <text evidence="2">The sequence shown here is derived from an EMBL/GenBank/DDBJ whole genome shotgun (WGS) entry which is preliminary data.</text>
</comment>
<evidence type="ECO:0000313" key="3">
    <source>
        <dbReference type="Proteomes" id="UP000440498"/>
    </source>
</evidence>
<protein>
    <submittedName>
        <fullName evidence="2">Transporter substrate-binding domain-containing protein</fullName>
    </submittedName>
</protein>
<accession>A0A6A7N274</accession>
<evidence type="ECO:0000313" key="2">
    <source>
        <dbReference type="EMBL" id="MQA39102.1"/>
    </source>
</evidence>
<sequence length="259" mass="29699">MPASLRALALALLLLPACAPAEEVITLINGEWLPYMSEKLPDYGPISHIVSAAFALEGVTVRYVFRPWSRAYAEADNGSANGSIVWSVSRTESDRLRRFYFSDPVFEGQSVFFHLKTYPFEWTGFDQLRDIKMGGTAGYVYWFDKFPDIKIDRTAATDELNFRKLLAGRFQIFPANLDVGLHIMRNDLTPAQAAQITWDPKPYNITPYHLMLSKKDSANRRYLALFNRGLQRLRDSGRYALYMREVRREGSNEKSPQRP</sequence>
<dbReference type="Proteomes" id="UP000440498">
    <property type="component" value="Unassembled WGS sequence"/>
</dbReference>
<feature type="signal peptide" evidence="1">
    <location>
        <begin position="1"/>
        <end position="21"/>
    </location>
</feature>
<feature type="chain" id="PRO_5025648342" evidence="1">
    <location>
        <begin position="22"/>
        <end position="259"/>
    </location>
</feature>
<keyword evidence="3" id="KW-1185">Reference proteome</keyword>
<dbReference type="PANTHER" id="PTHR35936:SF25">
    <property type="entry name" value="ABC TRANSPORTER SUBSTRATE-BINDING PROTEIN"/>
    <property type="match status" value="1"/>
</dbReference>
<reference evidence="2 3" key="1">
    <citation type="submission" date="2019-10" db="EMBL/GenBank/DDBJ databases">
        <title>Two novel species isolated from a subtropical stream in China.</title>
        <authorList>
            <person name="Lu H."/>
        </authorList>
    </citation>
    <scope>NUCLEOTIDE SEQUENCE [LARGE SCALE GENOMIC DNA]</scope>
    <source>
        <strain evidence="2 3">FT29W</strain>
    </source>
</reference>
<name>A0A6A7N274_9BURK</name>
<dbReference type="Gene3D" id="3.40.190.10">
    <property type="entry name" value="Periplasmic binding protein-like II"/>
    <property type="match status" value="2"/>
</dbReference>
<dbReference type="SUPFAM" id="SSF53850">
    <property type="entry name" value="Periplasmic binding protein-like II"/>
    <property type="match status" value="1"/>
</dbReference>
<proteinExistence type="predicted"/>
<organism evidence="2 3">
    <name type="scientific">Rugamonas aquatica</name>
    <dbReference type="NCBI Taxonomy" id="2743357"/>
    <lineage>
        <taxon>Bacteria</taxon>
        <taxon>Pseudomonadati</taxon>
        <taxon>Pseudomonadota</taxon>
        <taxon>Betaproteobacteria</taxon>
        <taxon>Burkholderiales</taxon>
        <taxon>Oxalobacteraceae</taxon>
        <taxon>Telluria group</taxon>
        <taxon>Rugamonas</taxon>
    </lineage>
</organism>
<dbReference type="AlphaFoldDB" id="A0A6A7N274"/>